<sequence length="72" mass="7709">MAVHRVIWEMDVDVKGGPKEAVQAVAKQYFAKHVANGEPGSACVFTVIDPKGKRALVDLAPSLSDLEGDDTE</sequence>
<keyword evidence="1" id="KW-0614">Plasmid</keyword>
<name>A0A2S1PJN6_9PSED</name>
<proteinExistence type="predicted"/>
<evidence type="ECO:0000313" key="1">
    <source>
        <dbReference type="EMBL" id="AWH58624.1"/>
    </source>
</evidence>
<protein>
    <submittedName>
        <fullName evidence="1">Uncharacterized protein</fullName>
    </submittedName>
</protein>
<dbReference type="EMBL" id="MH061178">
    <property type="protein sequence ID" value="AWH58624.1"/>
    <property type="molecule type" value="Genomic_DNA"/>
</dbReference>
<dbReference type="AlphaFoldDB" id="A0A2S1PJN6"/>
<accession>A0A2S1PJN6</accession>
<reference evidence="1" key="1">
    <citation type="submission" date="2018-03" db="EMBL/GenBank/DDBJ databases">
        <title>IS1411 plays an important role in catabolic performance of phenol degrading strains in an environment continuously polluted by oil shale industry.</title>
        <authorList>
            <person name="Naanuri E."/>
            <person name="Heinaru E."/>
            <person name="Joesaar M."/>
            <person name="Heinaru A."/>
        </authorList>
    </citation>
    <scope>NUCLEOTIDE SEQUENCE</scope>
    <source>
        <strain evidence="1">P101</strain>
        <plasmid evidence="1">pPHE101</plasmid>
    </source>
</reference>
<geneLocation type="plasmid" evidence="1">
    <name>pPHE101</name>
</geneLocation>
<organism evidence="1">
    <name type="scientific">Pseudomonas thivervalensis</name>
    <dbReference type="NCBI Taxonomy" id="86265"/>
    <lineage>
        <taxon>Bacteria</taxon>
        <taxon>Pseudomonadati</taxon>
        <taxon>Pseudomonadota</taxon>
        <taxon>Gammaproteobacteria</taxon>
        <taxon>Pseudomonadales</taxon>
        <taxon>Pseudomonadaceae</taxon>
        <taxon>Pseudomonas</taxon>
    </lineage>
</organism>